<name>A0A8S1KMW9_9CILI</name>
<keyword evidence="3" id="KW-1185">Reference proteome</keyword>
<comment type="caution">
    <text evidence="2">The sequence shown here is derived from an EMBL/GenBank/DDBJ whole genome shotgun (WGS) entry which is preliminary data.</text>
</comment>
<evidence type="ECO:0000256" key="1">
    <source>
        <dbReference type="SAM" id="Coils"/>
    </source>
</evidence>
<evidence type="ECO:0000313" key="2">
    <source>
        <dbReference type="EMBL" id="CAD8052354.1"/>
    </source>
</evidence>
<dbReference type="EMBL" id="CAJJDN010000006">
    <property type="protein sequence ID" value="CAD8052354.1"/>
    <property type="molecule type" value="Genomic_DNA"/>
</dbReference>
<dbReference type="Proteomes" id="UP000692954">
    <property type="component" value="Unassembled WGS sequence"/>
</dbReference>
<accession>A0A8S1KMW9</accession>
<protein>
    <submittedName>
        <fullName evidence="2">Uncharacterized protein</fullName>
    </submittedName>
</protein>
<keyword evidence="1" id="KW-0175">Coiled coil</keyword>
<feature type="coiled-coil region" evidence="1">
    <location>
        <begin position="169"/>
        <end position="196"/>
    </location>
</feature>
<organism evidence="2 3">
    <name type="scientific">Paramecium sonneborni</name>
    <dbReference type="NCBI Taxonomy" id="65129"/>
    <lineage>
        <taxon>Eukaryota</taxon>
        <taxon>Sar</taxon>
        <taxon>Alveolata</taxon>
        <taxon>Ciliophora</taxon>
        <taxon>Intramacronucleata</taxon>
        <taxon>Oligohymenophorea</taxon>
        <taxon>Peniculida</taxon>
        <taxon>Parameciidae</taxon>
        <taxon>Paramecium</taxon>
    </lineage>
</organism>
<proteinExistence type="predicted"/>
<evidence type="ECO:0000313" key="3">
    <source>
        <dbReference type="Proteomes" id="UP000692954"/>
    </source>
</evidence>
<sequence length="214" mass="26281">MNQVKKHRYYLRDFKIKNNQIYIKIQKWLLKRNQMKNIRFILNRQWQCQSNYPQQVKNLQALNYPYLKNIHKLQKISKLTQDNREIIKSKNLIDQVKSIVNVKFDLQFILIQVKPFIFIKIHLIFKIFTYYQNYCIKDCIKKVCSLQKICYDSVLNLLQNAMSLLESYQILYQREFNKLNQDYEKIQQENPQFQTKQNQLNKSSKFKQNLKFSY</sequence>
<dbReference type="AlphaFoldDB" id="A0A8S1KMW9"/>
<reference evidence="2" key="1">
    <citation type="submission" date="2021-01" db="EMBL/GenBank/DDBJ databases">
        <authorList>
            <consortium name="Genoscope - CEA"/>
            <person name="William W."/>
        </authorList>
    </citation>
    <scope>NUCLEOTIDE SEQUENCE</scope>
</reference>
<gene>
    <name evidence="2" type="ORF">PSON_ATCC_30995.1.T0060412</name>
</gene>